<sequence>MALDWNSIRRSSSCLASNFLNCS</sequence>
<protein>
    <submittedName>
        <fullName evidence="1">Uncharacterized protein</fullName>
    </submittedName>
</protein>
<name>A0A0A8YBR9_ARUDO</name>
<organism evidence="1">
    <name type="scientific">Arundo donax</name>
    <name type="common">Giant reed</name>
    <name type="synonym">Donax arundinaceus</name>
    <dbReference type="NCBI Taxonomy" id="35708"/>
    <lineage>
        <taxon>Eukaryota</taxon>
        <taxon>Viridiplantae</taxon>
        <taxon>Streptophyta</taxon>
        <taxon>Embryophyta</taxon>
        <taxon>Tracheophyta</taxon>
        <taxon>Spermatophyta</taxon>
        <taxon>Magnoliopsida</taxon>
        <taxon>Liliopsida</taxon>
        <taxon>Poales</taxon>
        <taxon>Poaceae</taxon>
        <taxon>PACMAD clade</taxon>
        <taxon>Arundinoideae</taxon>
        <taxon>Arundineae</taxon>
        <taxon>Arundo</taxon>
    </lineage>
</organism>
<dbReference type="AlphaFoldDB" id="A0A0A8YBR9"/>
<proteinExistence type="predicted"/>
<reference evidence="1" key="2">
    <citation type="journal article" date="2015" name="Data Brief">
        <title>Shoot transcriptome of the giant reed, Arundo donax.</title>
        <authorList>
            <person name="Barrero R.A."/>
            <person name="Guerrero F.D."/>
            <person name="Moolhuijzen P."/>
            <person name="Goolsby J.A."/>
            <person name="Tidwell J."/>
            <person name="Bellgard S.E."/>
            <person name="Bellgard M.I."/>
        </authorList>
    </citation>
    <scope>NUCLEOTIDE SEQUENCE</scope>
    <source>
        <tissue evidence="1">Shoot tissue taken approximately 20 cm above the soil surface</tissue>
    </source>
</reference>
<reference evidence="1" key="1">
    <citation type="submission" date="2014-09" db="EMBL/GenBank/DDBJ databases">
        <authorList>
            <person name="Magalhaes I.L.F."/>
            <person name="Oliveira U."/>
            <person name="Santos F.R."/>
            <person name="Vidigal T.H.D.A."/>
            <person name="Brescovit A.D."/>
            <person name="Santos A.J."/>
        </authorList>
    </citation>
    <scope>NUCLEOTIDE SEQUENCE</scope>
    <source>
        <tissue evidence="1">Shoot tissue taken approximately 20 cm above the soil surface</tissue>
    </source>
</reference>
<dbReference type="EMBL" id="GBRH01274479">
    <property type="protein sequence ID" value="JAD23416.1"/>
    <property type="molecule type" value="Transcribed_RNA"/>
</dbReference>
<accession>A0A0A8YBR9</accession>
<evidence type="ECO:0000313" key="1">
    <source>
        <dbReference type="EMBL" id="JAD23416.1"/>
    </source>
</evidence>